<name>A0A395NGW6_TRIAR</name>
<feature type="compositionally biased region" description="Basic and acidic residues" evidence="4">
    <location>
        <begin position="7"/>
        <end position="21"/>
    </location>
</feature>
<dbReference type="Pfam" id="PF10451">
    <property type="entry name" value="Stn1"/>
    <property type="match status" value="1"/>
</dbReference>
<feature type="region of interest" description="Disordered" evidence="4">
    <location>
        <begin position="102"/>
        <end position="163"/>
    </location>
</feature>
<dbReference type="GO" id="GO:0000781">
    <property type="term" value="C:chromosome, telomeric region"/>
    <property type="evidence" value="ECO:0007669"/>
    <property type="project" value="UniProtKB-SubCell"/>
</dbReference>
<dbReference type="InterPro" id="IPR018856">
    <property type="entry name" value="Stn1_N"/>
</dbReference>
<evidence type="ECO:0000256" key="2">
    <source>
        <dbReference type="ARBA" id="ARBA00022454"/>
    </source>
</evidence>
<feature type="compositionally biased region" description="Basic and acidic residues" evidence="4">
    <location>
        <begin position="150"/>
        <end position="160"/>
    </location>
</feature>
<keyword evidence="7" id="KW-1185">Reference proteome</keyword>
<feature type="domain" description="CST complex subunit Stn1 N-terminal" evidence="5">
    <location>
        <begin position="37"/>
        <end position="128"/>
    </location>
</feature>
<organism evidence="6 7">
    <name type="scientific">Trichoderma arundinaceum</name>
    <dbReference type="NCBI Taxonomy" id="490622"/>
    <lineage>
        <taxon>Eukaryota</taxon>
        <taxon>Fungi</taxon>
        <taxon>Dikarya</taxon>
        <taxon>Ascomycota</taxon>
        <taxon>Pezizomycotina</taxon>
        <taxon>Sordariomycetes</taxon>
        <taxon>Hypocreomycetidae</taxon>
        <taxon>Hypocreales</taxon>
        <taxon>Hypocreaceae</taxon>
        <taxon>Trichoderma</taxon>
    </lineage>
</organism>
<evidence type="ECO:0000256" key="1">
    <source>
        <dbReference type="ARBA" id="ARBA00004574"/>
    </source>
</evidence>
<keyword evidence="3" id="KW-0779">Telomere</keyword>
<dbReference type="EMBL" id="PXOA01000447">
    <property type="protein sequence ID" value="RFU75338.1"/>
    <property type="molecule type" value="Genomic_DNA"/>
</dbReference>
<feature type="compositionally biased region" description="Basic and acidic residues" evidence="4">
    <location>
        <begin position="124"/>
        <end position="134"/>
    </location>
</feature>
<proteinExistence type="predicted"/>
<protein>
    <recommendedName>
        <fullName evidence="5">CST complex subunit Stn1 N-terminal domain-containing protein</fullName>
    </recommendedName>
</protein>
<dbReference type="AlphaFoldDB" id="A0A395NGW6"/>
<comment type="caution">
    <text evidence="6">The sequence shown here is derived from an EMBL/GenBank/DDBJ whole genome shotgun (WGS) entry which is preliminary data.</text>
</comment>
<dbReference type="OrthoDB" id="77828at2759"/>
<feature type="compositionally biased region" description="Basic residues" evidence="4">
    <location>
        <begin position="114"/>
        <end position="123"/>
    </location>
</feature>
<sequence length="177" mass="19894">MPPTPAKSKDEATTGEQRTKTDAQAADAQEPDPYADVDVGMVVDVKGGVSAFRNERQINIEKMVVVKSTAQEVALWEKRTRFRREVLDVPWLLREKDVRRCRREAERSEVEKERKKRKVKQQSKAKEAKAKEAGQGDAKMATRATNNKPARAENMAERIQRIIQEGASSGKYGALGL</sequence>
<keyword evidence="2" id="KW-0158">Chromosome</keyword>
<accession>A0A395NGW6</accession>
<evidence type="ECO:0000256" key="3">
    <source>
        <dbReference type="ARBA" id="ARBA00022895"/>
    </source>
</evidence>
<reference evidence="6 7" key="1">
    <citation type="journal article" date="2018" name="PLoS Pathog.">
        <title>Evolution of structural diversity of trichothecenes, a family of toxins produced by plant pathogenic and entomopathogenic fungi.</title>
        <authorList>
            <person name="Proctor R.H."/>
            <person name="McCormick S.P."/>
            <person name="Kim H.S."/>
            <person name="Cardoza R.E."/>
            <person name="Stanley A.M."/>
            <person name="Lindo L."/>
            <person name="Kelly A."/>
            <person name="Brown D.W."/>
            <person name="Lee T."/>
            <person name="Vaughan M.M."/>
            <person name="Alexander N.J."/>
            <person name="Busman M."/>
            <person name="Gutierrez S."/>
        </authorList>
    </citation>
    <scope>NUCLEOTIDE SEQUENCE [LARGE SCALE GENOMIC DNA]</scope>
    <source>
        <strain evidence="6 7">IBT 40837</strain>
    </source>
</reference>
<dbReference type="Proteomes" id="UP000266272">
    <property type="component" value="Unassembled WGS sequence"/>
</dbReference>
<gene>
    <name evidence="6" type="ORF">TARUN_6905</name>
</gene>
<feature type="compositionally biased region" description="Basic and acidic residues" evidence="4">
    <location>
        <begin position="102"/>
        <end position="113"/>
    </location>
</feature>
<dbReference type="InterPro" id="IPR012340">
    <property type="entry name" value="NA-bd_OB-fold"/>
</dbReference>
<evidence type="ECO:0000259" key="5">
    <source>
        <dbReference type="Pfam" id="PF10451"/>
    </source>
</evidence>
<dbReference type="Gene3D" id="2.40.50.140">
    <property type="entry name" value="Nucleic acid-binding proteins"/>
    <property type="match status" value="1"/>
</dbReference>
<feature type="region of interest" description="Disordered" evidence="4">
    <location>
        <begin position="1"/>
        <end position="37"/>
    </location>
</feature>
<evidence type="ECO:0000313" key="7">
    <source>
        <dbReference type="Proteomes" id="UP000266272"/>
    </source>
</evidence>
<evidence type="ECO:0000256" key="4">
    <source>
        <dbReference type="SAM" id="MobiDB-lite"/>
    </source>
</evidence>
<comment type="subcellular location">
    <subcellularLocation>
        <location evidence="1">Chromosome</location>
        <location evidence="1">Telomere</location>
    </subcellularLocation>
</comment>
<evidence type="ECO:0000313" key="6">
    <source>
        <dbReference type="EMBL" id="RFU75338.1"/>
    </source>
</evidence>